<dbReference type="InterPro" id="IPR027802">
    <property type="entry name" value="Multi-ubiquitin_dom"/>
</dbReference>
<evidence type="ECO:0000313" key="4">
    <source>
        <dbReference type="Proteomes" id="UP000274843"/>
    </source>
</evidence>
<feature type="region of interest" description="Disordered" evidence="1">
    <location>
        <begin position="41"/>
        <end position="77"/>
    </location>
</feature>
<protein>
    <submittedName>
        <fullName evidence="3">Multiubiquitin</fullName>
    </submittedName>
</protein>
<accession>A0A3N2GPE4</accession>
<sequence length="77" mass="8169">MTTEAVADRTKHHEVIVNGRTRVVTSSELTFDEVVGLAYDPVPSGPNWVSPSHSAAGVGTSRREPSGPAKPSRSRKG</sequence>
<dbReference type="Pfam" id="PF14452">
    <property type="entry name" value="Multi_ubiq"/>
    <property type="match status" value="1"/>
</dbReference>
<dbReference type="Proteomes" id="UP000274843">
    <property type="component" value="Unassembled WGS sequence"/>
</dbReference>
<evidence type="ECO:0000259" key="2">
    <source>
        <dbReference type="Pfam" id="PF14452"/>
    </source>
</evidence>
<organism evidence="3 4">
    <name type="scientific">Amycolatopsis thermoflava</name>
    <dbReference type="NCBI Taxonomy" id="84480"/>
    <lineage>
        <taxon>Bacteria</taxon>
        <taxon>Bacillati</taxon>
        <taxon>Actinomycetota</taxon>
        <taxon>Actinomycetes</taxon>
        <taxon>Pseudonocardiales</taxon>
        <taxon>Pseudonocardiaceae</taxon>
        <taxon>Amycolatopsis</taxon>
        <taxon>Amycolatopsis methanolica group</taxon>
    </lineage>
</organism>
<evidence type="ECO:0000256" key="1">
    <source>
        <dbReference type="SAM" id="MobiDB-lite"/>
    </source>
</evidence>
<dbReference type="AlphaFoldDB" id="A0A3N2GPE4"/>
<evidence type="ECO:0000313" key="3">
    <source>
        <dbReference type="EMBL" id="ROS38498.1"/>
    </source>
</evidence>
<comment type="caution">
    <text evidence="3">The sequence shown here is derived from an EMBL/GenBank/DDBJ whole genome shotgun (WGS) entry which is preliminary data.</text>
</comment>
<name>A0A3N2GPE4_9PSEU</name>
<gene>
    <name evidence="3" type="ORF">EDD35_0780</name>
</gene>
<dbReference type="EMBL" id="RKHY01000001">
    <property type="protein sequence ID" value="ROS38498.1"/>
    <property type="molecule type" value="Genomic_DNA"/>
</dbReference>
<feature type="domain" description="Multi-ubiquitin" evidence="2">
    <location>
        <begin position="14"/>
        <end position="50"/>
    </location>
</feature>
<proteinExistence type="predicted"/>
<keyword evidence="4" id="KW-1185">Reference proteome</keyword>
<reference evidence="3 4" key="1">
    <citation type="submission" date="2018-11" db="EMBL/GenBank/DDBJ databases">
        <title>Sequencing the genomes of 1000 actinobacteria strains.</title>
        <authorList>
            <person name="Klenk H.-P."/>
        </authorList>
    </citation>
    <scope>NUCLEOTIDE SEQUENCE [LARGE SCALE GENOMIC DNA]</scope>
    <source>
        <strain evidence="3 4">DSM 44348</strain>
    </source>
</reference>